<evidence type="ECO:0000256" key="2">
    <source>
        <dbReference type="ARBA" id="ARBA00005983"/>
    </source>
</evidence>
<dbReference type="Gene3D" id="2.60.200.40">
    <property type="match status" value="1"/>
</dbReference>
<dbReference type="InterPro" id="IPR017438">
    <property type="entry name" value="ATP-NAD_kinase_N"/>
</dbReference>
<dbReference type="InterPro" id="IPR016064">
    <property type="entry name" value="NAD/diacylglycerol_kinase_sf"/>
</dbReference>
<keyword evidence="6" id="KW-0067">ATP-binding</keyword>
<dbReference type="Gene3D" id="3.40.50.10330">
    <property type="entry name" value="Probable inorganic polyphosphate/atp-NAD kinase, domain 1"/>
    <property type="match status" value="1"/>
</dbReference>
<dbReference type="InterPro" id="IPR050187">
    <property type="entry name" value="Lipid_Phosphate_FormReg"/>
</dbReference>
<comment type="caution">
    <text evidence="10">The sequence shown here is derived from an EMBL/GenBank/DDBJ whole genome shotgun (WGS) entry which is preliminary data.</text>
</comment>
<evidence type="ECO:0000256" key="8">
    <source>
        <dbReference type="ARBA" id="ARBA00023264"/>
    </source>
</evidence>
<dbReference type="RefSeq" id="WP_310302022.1">
    <property type="nucleotide sequence ID" value="NZ_BAAAPS010000013.1"/>
</dbReference>
<keyword evidence="7" id="KW-0594">Phospholipid biosynthesis</keyword>
<dbReference type="InterPro" id="IPR001206">
    <property type="entry name" value="Diacylglycerol_kinase_cat_dom"/>
</dbReference>
<keyword evidence="7" id="KW-0444">Lipid biosynthesis</keyword>
<evidence type="ECO:0000256" key="3">
    <source>
        <dbReference type="ARBA" id="ARBA00022679"/>
    </source>
</evidence>
<reference evidence="10 11" key="1">
    <citation type="submission" date="2023-07" db="EMBL/GenBank/DDBJ databases">
        <title>Sequencing the genomes of 1000 actinobacteria strains.</title>
        <authorList>
            <person name="Klenk H.-P."/>
        </authorList>
    </citation>
    <scope>NUCLEOTIDE SEQUENCE [LARGE SCALE GENOMIC DNA]</scope>
    <source>
        <strain evidence="10 11">DSM 19426</strain>
    </source>
</reference>
<accession>A0ABU2BWH2</accession>
<evidence type="ECO:0000259" key="9">
    <source>
        <dbReference type="PROSITE" id="PS50146"/>
    </source>
</evidence>
<keyword evidence="11" id="KW-1185">Reference proteome</keyword>
<dbReference type="EMBL" id="JAVDYG010000001">
    <property type="protein sequence ID" value="MDR7362711.1"/>
    <property type="molecule type" value="Genomic_DNA"/>
</dbReference>
<comment type="similarity">
    <text evidence="2">Belongs to the diacylglycerol/lipid kinase family.</text>
</comment>
<dbReference type="PROSITE" id="PS50146">
    <property type="entry name" value="DAGK"/>
    <property type="match status" value="1"/>
</dbReference>
<evidence type="ECO:0000256" key="6">
    <source>
        <dbReference type="ARBA" id="ARBA00022840"/>
    </source>
</evidence>
<dbReference type="PANTHER" id="PTHR12358">
    <property type="entry name" value="SPHINGOSINE KINASE"/>
    <property type="match status" value="1"/>
</dbReference>
<gene>
    <name evidence="10" type="ORF">J2S63_002264</name>
</gene>
<dbReference type="SUPFAM" id="SSF111331">
    <property type="entry name" value="NAD kinase/diacylglycerol kinase-like"/>
    <property type="match status" value="1"/>
</dbReference>
<dbReference type="Pfam" id="PF00781">
    <property type="entry name" value="DAGK_cat"/>
    <property type="match status" value="1"/>
</dbReference>
<feature type="domain" description="DAGKc" evidence="9">
    <location>
        <begin position="1"/>
        <end position="131"/>
    </location>
</feature>
<dbReference type="SMART" id="SM00046">
    <property type="entry name" value="DAGKc"/>
    <property type="match status" value="1"/>
</dbReference>
<evidence type="ECO:0000256" key="1">
    <source>
        <dbReference type="ARBA" id="ARBA00001946"/>
    </source>
</evidence>
<evidence type="ECO:0000256" key="4">
    <source>
        <dbReference type="ARBA" id="ARBA00022741"/>
    </source>
</evidence>
<proteinExistence type="inferred from homology"/>
<dbReference type="Proteomes" id="UP001183648">
    <property type="component" value="Unassembled WGS sequence"/>
</dbReference>
<evidence type="ECO:0000313" key="10">
    <source>
        <dbReference type="EMBL" id="MDR7362711.1"/>
    </source>
</evidence>
<keyword evidence="7" id="KW-0443">Lipid metabolism</keyword>
<comment type="cofactor">
    <cofactor evidence="1">
        <name>Mg(2+)</name>
        <dbReference type="ChEBI" id="CHEBI:18420"/>
    </cofactor>
</comment>
<keyword evidence="5 10" id="KW-0418">Kinase</keyword>
<dbReference type="Pfam" id="PF19279">
    <property type="entry name" value="YegS_C"/>
    <property type="match status" value="1"/>
</dbReference>
<name>A0ABU2BWH2_9ACTN</name>
<sequence>MTDRSFRILVNPLSGGGTAPEKVRQVSELLVRAGARVSVEQSRDAAHSQAVATDAVERGEVVVAAGGDGMLASIAGTVVAAGGTLGIVPSGRGNDFARMLRLEGTPEGVAHCLLEGDPTPVDVIEVADGAGATTVVLGSLYAGVDSLASEIVDRSRRMPAALQYPSAAVRALASYQPVEFHVTVDARTHVQEAFNVVVANSGYYGSGMHIAPMADVHDGVLDVVVLPAGSRLSMIRRLPKVYDGSHVELDGVTVLHGSQVRVAGEGVVGYGDGERIGPLPLTATVRPGALRLLLP</sequence>
<keyword evidence="8" id="KW-1208">Phospholipid metabolism</keyword>
<dbReference type="GO" id="GO:0016301">
    <property type="term" value="F:kinase activity"/>
    <property type="evidence" value="ECO:0007669"/>
    <property type="project" value="UniProtKB-KW"/>
</dbReference>
<evidence type="ECO:0000256" key="7">
    <source>
        <dbReference type="ARBA" id="ARBA00023209"/>
    </source>
</evidence>
<dbReference type="InterPro" id="IPR045540">
    <property type="entry name" value="YegS/DAGK_C"/>
</dbReference>
<protein>
    <submittedName>
        <fullName evidence="10">YegS/Rv2252/BmrU family lipid kinase</fullName>
    </submittedName>
</protein>
<evidence type="ECO:0000313" key="11">
    <source>
        <dbReference type="Proteomes" id="UP001183648"/>
    </source>
</evidence>
<evidence type="ECO:0000256" key="5">
    <source>
        <dbReference type="ARBA" id="ARBA00022777"/>
    </source>
</evidence>
<dbReference type="PANTHER" id="PTHR12358:SF54">
    <property type="entry name" value="SPHINGOSINE KINASE RELATED PROTEIN"/>
    <property type="match status" value="1"/>
</dbReference>
<keyword evidence="3" id="KW-0808">Transferase</keyword>
<keyword evidence="4" id="KW-0547">Nucleotide-binding</keyword>
<organism evidence="10 11">
    <name type="scientific">Nocardioides marmoribigeumensis</name>
    <dbReference type="NCBI Taxonomy" id="433649"/>
    <lineage>
        <taxon>Bacteria</taxon>
        <taxon>Bacillati</taxon>
        <taxon>Actinomycetota</taxon>
        <taxon>Actinomycetes</taxon>
        <taxon>Propionibacteriales</taxon>
        <taxon>Nocardioidaceae</taxon>
        <taxon>Nocardioides</taxon>
    </lineage>
</organism>